<organism evidence="4 5">
    <name type="scientific">Oceanipulchritudo coccoides</name>
    <dbReference type="NCBI Taxonomy" id="2706888"/>
    <lineage>
        <taxon>Bacteria</taxon>
        <taxon>Pseudomonadati</taxon>
        <taxon>Verrucomicrobiota</taxon>
        <taxon>Opitutia</taxon>
        <taxon>Puniceicoccales</taxon>
        <taxon>Oceanipulchritudinaceae</taxon>
        <taxon>Oceanipulchritudo</taxon>
    </lineage>
</organism>
<dbReference type="GO" id="GO:0016787">
    <property type="term" value="F:hydrolase activity"/>
    <property type="evidence" value="ECO:0007669"/>
    <property type="project" value="UniProtKB-KW"/>
</dbReference>
<dbReference type="RefSeq" id="WP_163962395.1">
    <property type="nucleotide sequence ID" value="NZ_JAAGNX010000001.1"/>
</dbReference>
<proteinExistence type="predicted"/>
<reference evidence="4 5" key="1">
    <citation type="submission" date="2020-02" db="EMBL/GenBank/DDBJ databases">
        <title>Albibacoteraceae fam. nov., the first described family within the subdivision 4 Verrucomicrobia.</title>
        <authorList>
            <person name="Xi F."/>
        </authorList>
    </citation>
    <scope>NUCLEOTIDE SEQUENCE [LARGE SCALE GENOMIC DNA]</scope>
    <source>
        <strain evidence="4 5">CK1056</strain>
    </source>
</reference>
<evidence type="ECO:0000313" key="5">
    <source>
        <dbReference type="Proteomes" id="UP000478417"/>
    </source>
</evidence>
<dbReference type="PANTHER" id="PTHR47572">
    <property type="entry name" value="LIPOPROTEIN-RELATED"/>
    <property type="match status" value="1"/>
</dbReference>
<feature type="chain" id="PRO_5025387873" description="SMP-30/Gluconolactonase/LRE-like region domain-containing protein" evidence="2">
    <location>
        <begin position="18"/>
        <end position="354"/>
    </location>
</feature>
<dbReference type="InterPro" id="IPR051262">
    <property type="entry name" value="SMP-30/CGR1_Lactonase"/>
</dbReference>
<keyword evidence="5" id="KW-1185">Reference proteome</keyword>
<evidence type="ECO:0000256" key="2">
    <source>
        <dbReference type="SAM" id="SignalP"/>
    </source>
</evidence>
<name>A0A6B2M093_9BACT</name>
<dbReference type="InterPro" id="IPR011042">
    <property type="entry name" value="6-blade_b-propeller_TolB-like"/>
</dbReference>
<dbReference type="PROSITE" id="PS51257">
    <property type="entry name" value="PROKAR_LIPOPROTEIN"/>
    <property type="match status" value="1"/>
</dbReference>
<dbReference type="AlphaFoldDB" id="A0A6B2M093"/>
<dbReference type="SUPFAM" id="SSF63829">
    <property type="entry name" value="Calcium-dependent phosphotriesterase"/>
    <property type="match status" value="1"/>
</dbReference>
<protein>
    <recommendedName>
        <fullName evidence="3">SMP-30/Gluconolactonase/LRE-like region domain-containing protein</fullName>
    </recommendedName>
</protein>
<gene>
    <name evidence="4" type="ORF">G0Q06_03185</name>
</gene>
<dbReference type="EMBL" id="JAAGNX010000001">
    <property type="protein sequence ID" value="NDV61447.1"/>
    <property type="molecule type" value="Genomic_DNA"/>
</dbReference>
<feature type="signal peptide" evidence="2">
    <location>
        <begin position="1"/>
        <end position="17"/>
    </location>
</feature>
<dbReference type="InterPro" id="IPR013658">
    <property type="entry name" value="SGL"/>
</dbReference>
<accession>A0A6B2M093</accession>
<keyword evidence="2" id="KW-0732">Signal</keyword>
<evidence type="ECO:0000259" key="3">
    <source>
        <dbReference type="Pfam" id="PF08450"/>
    </source>
</evidence>
<sequence>MKLFILTFLAGSFLMLAGCNPSDQDTTPLPHWTFSPEMVFPADQSLNRCEDGVVLADGRLIVTDQTSGLRLVNADGTSRPFGKFAEAGYVHNPPEVEGCVNGSSLTPDGRHMLVADVFRGGIYQVEIATEETERVYQHTFGVNTARLDSKGGIWFSQSTENLPNEGKMGLFRTVDVRKPDGAVFYVPPAGADGQREAVKVVDGLYFANGLALDEENGFLYVAECMGSKVLRLRIDVATGQVTEKTVATEINIPDNLELDGEGRLWIASPMLTGIFVYDPATGVTENVFRISSPESEALIEEANQRIADGTPWLDLMIPELWSPAPGLVTGMILSPDGGPVYVSNLGKALIRLER</sequence>
<dbReference type="Gene3D" id="2.120.10.30">
    <property type="entry name" value="TolB, C-terminal domain"/>
    <property type="match status" value="1"/>
</dbReference>
<keyword evidence="1" id="KW-0378">Hydrolase</keyword>
<dbReference type="PANTHER" id="PTHR47572:SF4">
    <property type="entry name" value="LACTONASE DRP35"/>
    <property type="match status" value="1"/>
</dbReference>
<evidence type="ECO:0000313" key="4">
    <source>
        <dbReference type="EMBL" id="NDV61447.1"/>
    </source>
</evidence>
<comment type="caution">
    <text evidence="4">The sequence shown here is derived from an EMBL/GenBank/DDBJ whole genome shotgun (WGS) entry which is preliminary data.</text>
</comment>
<feature type="domain" description="SMP-30/Gluconolactonase/LRE-like region" evidence="3">
    <location>
        <begin position="141"/>
        <end position="284"/>
    </location>
</feature>
<dbReference type="Proteomes" id="UP000478417">
    <property type="component" value="Unassembled WGS sequence"/>
</dbReference>
<dbReference type="Pfam" id="PF08450">
    <property type="entry name" value="SGL"/>
    <property type="match status" value="1"/>
</dbReference>
<evidence type="ECO:0000256" key="1">
    <source>
        <dbReference type="ARBA" id="ARBA00022801"/>
    </source>
</evidence>